<protein>
    <submittedName>
        <fullName evidence="1">Uncharacterized protein</fullName>
    </submittedName>
</protein>
<sequence length="53" mass="6124">MISASFAIVLPLFFLKWKHHFCTMVHCIAFFSRIPIRESHPNCNFSPLSARAC</sequence>
<dbReference type="AlphaFoldDB" id="A0A0A9GU89"/>
<reference evidence="1" key="1">
    <citation type="submission" date="2014-09" db="EMBL/GenBank/DDBJ databases">
        <authorList>
            <person name="Magalhaes I.L.F."/>
            <person name="Oliveira U."/>
            <person name="Santos F.R."/>
            <person name="Vidigal T.H.D.A."/>
            <person name="Brescovit A.D."/>
            <person name="Santos A.J."/>
        </authorList>
    </citation>
    <scope>NUCLEOTIDE SEQUENCE</scope>
    <source>
        <tissue evidence="1">Shoot tissue taken approximately 20 cm above the soil surface</tissue>
    </source>
</reference>
<accession>A0A0A9GU89</accession>
<organism evidence="1">
    <name type="scientific">Arundo donax</name>
    <name type="common">Giant reed</name>
    <name type="synonym">Donax arundinaceus</name>
    <dbReference type="NCBI Taxonomy" id="35708"/>
    <lineage>
        <taxon>Eukaryota</taxon>
        <taxon>Viridiplantae</taxon>
        <taxon>Streptophyta</taxon>
        <taxon>Embryophyta</taxon>
        <taxon>Tracheophyta</taxon>
        <taxon>Spermatophyta</taxon>
        <taxon>Magnoliopsida</taxon>
        <taxon>Liliopsida</taxon>
        <taxon>Poales</taxon>
        <taxon>Poaceae</taxon>
        <taxon>PACMAD clade</taxon>
        <taxon>Arundinoideae</taxon>
        <taxon>Arundineae</taxon>
        <taxon>Arundo</taxon>
    </lineage>
</organism>
<evidence type="ECO:0000313" key="1">
    <source>
        <dbReference type="EMBL" id="JAE27089.1"/>
    </source>
</evidence>
<dbReference type="EMBL" id="GBRH01170807">
    <property type="protein sequence ID" value="JAE27089.1"/>
    <property type="molecule type" value="Transcribed_RNA"/>
</dbReference>
<name>A0A0A9GU89_ARUDO</name>
<proteinExistence type="predicted"/>
<reference evidence="1" key="2">
    <citation type="journal article" date="2015" name="Data Brief">
        <title>Shoot transcriptome of the giant reed, Arundo donax.</title>
        <authorList>
            <person name="Barrero R.A."/>
            <person name="Guerrero F.D."/>
            <person name="Moolhuijzen P."/>
            <person name="Goolsby J.A."/>
            <person name="Tidwell J."/>
            <person name="Bellgard S.E."/>
            <person name="Bellgard M.I."/>
        </authorList>
    </citation>
    <scope>NUCLEOTIDE SEQUENCE</scope>
    <source>
        <tissue evidence="1">Shoot tissue taken approximately 20 cm above the soil surface</tissue>
    </source>
</reference>